<feature type="transmembrane region" description="Helical" evidence="10">
    <location>
        <begin position="537"/>
        <end position="559"/>
    </location>
</feature>
<evidence type="ECO:0000256" key="3">
    <source>
        <dbReference type="ARBA" id="ARBA00007151"/>
    </source>
</evidence>
<dbReference type="InterPro" id="IPR039020">
    <property type="entry name" value="PaxB-like"/>
</dbReference>
<evidence type="ECO:0000313" key="13">
    <source>
        <dbReference type="Proteomes" id="UP000309340"/>
    </source>
</evidence>
<evidence type="ECO:0000259" key="11">
    <source>
        <dbReference type="Pfam" id="PF00177"/>
    </source>
</evidence>
<evidence type="ECO:0000313" key="12">
    <source>
        <dbReference type="EMBL" id="TKA65426.1"/>
    </source>
</evidence>
<comment type="caution">
    <text evidence="12">The sequence shown here is derived from an EMBL/GenBank/DDBJ whole genome shotgun (WGS) entry which is preliminary data.</text>
</comment>
<accession>A0A4U0WS82</accession>
<evidence type="ECO:0000256" key="2">
    <source>
        <dbReference type="ARBA" id="ARBA00006757"/>
    </source>
</evidence>
<keyword evidence="6 10" id="KW-1133">Transmembrane helix</keyword>
<dbReference type="STRING" id="329884.A0A4U0WS82"/>
<dbReference type="GO" id="GO:0016020">
    <property type="term" value="C:membrane"/>
    <property type="evidence" value="ECO:0007669"/>
    <property type="project" value="UniProtKB-SubCell"/>
</dbReference>
<feature type="transmembrane region" description="Helical" evidence="10">
    <location>
        <begin position="449"/>
        <end position="469"/>
    </location>
</feature>
<evidence type="ECO:0000256" key="9">
    <source>
        <dbReference type="SAM" id="MobiDB-lite"/>
    </source>
</evidence>
<sequence length="635" mass="70193">MPSAMNSLPAVRVLAFRPRPASSFRSVIGVKRPAGGVCRTFADKSSAMPEAKEGAKGPNMEQQEHVSEEAAKMAKMTGGEGPDIEGTGTPVQEILAGDKEARKQAPQVMKDSIRAGTGAQNAKPATGRSFSTMARRRAADMTPGMDESAGLPPSMLPTAEQRALYAQEQQPLAPQPVQEEKKGHKFPLPALPLHSNGNKDHRYDPVVDQITNLLMRDGKKAVAQRNMAVILSTFRTAPPPTYNALRPLLPGAPPASHLPLHPVLYLTLAIDSIAPLLRIRSQRGAAGGGVALQIPVPLGLQQRRRTAFTWILDAASKKRSRGSGKDQFALRVAEELIAVVEGRSTVWDKRAAVHSWIGGSIGYEAVKEYMLLRLESVEISTPSSYPSKTMPFDLAHSLHGHHLIVQPCDLALDPPESYLYFQDGLIISCGVLYVLCYLFYMIRTYKDRFLAGHVEYLCGTMAYEIYYAFTTTSTTFELYCFLAWFVFDLCFVAVAIGAAYPRERRAAVVGRMVAGVCLGVAFLHWLCQIYPDEREQLTGYWMGALLELPIGWGALYYLLQRGDTKGQSLEIWLTRILGCIAAFGVFIWRYLNVPQNWEYVGSWWSIGTIVLTLLPEVAHPFVYLQVYKREKAKTA</sequence>
<evidence type="ECO:0000256" key="6">
    <source>
        <dbReference type="ARBA" id="ARBA00022989"/>
    </source>
</evidence>
<keyword evidence="5" id="KW-0689">Ribosomal protein</keyword>
<dbReference type="InterPro" id="IPR023798">
    <property type="entry name" value="Ribosomal_uS7_dom"/>
</dbReference>
<feature type="transmembrane region" description="Helical" evidence="10">
    <location>
        <begin position="571"/>
        <end position="591"/>
    </location>
</feature>
<keyword evidence="13" id="KW-1185">Reference proteome</keyword>
<feature type="region of interest" description="Disordered" evidence="9">
    <location>
        <begin position="45"/>
        <end position="64"/>
    </location>
</feature>
<feature type="transmembrane region" description="Helical" evidence="10">
    <location>
        <begin position="603"/>
        <end position="624"/>
    </location>
</feature>
<name>A0A4U0WS82_9PEZI</name>
<evidence type="ECO:0000256" key="7">
    <source>
        <dbReference type="ARBA" id="ARBA00023136"/>
    </source>
</evidence>
<dbReference type="Proteomes" id="UP000309340">
    <property type="component" value="Unassembled WGS sequence"/>
</dbReference>
<dbReference type="InterPro" id="IPR036823">
    <property type="entry name" value="Ribosomal_uS7_dom_sf"/>
</dbReference>
<proteinExistence type="inferred from homology"/>
<evidence type="ECO:0000256" key="1">
    <source>
        <dbReference type="ARBA" id="ARBA00004141"/>
    </source>
</evidence>
<evidence type="ECO:0000256" key="10">
    <source>
        <dbReference type="SAM" id="Phobius"/>
    </source>
</evidence>
<dbReference type="CDD" id="cd14868">
    <property type="entry name" value="uS7_Mitochondria_Fungi"/>
    <property type="match status" value="1"/>
</dbReference>
<evidence type="ECO:0000256" key="8">
    <source>
        <dbReference type="ARBA" id="ARBA00023274"/>
    </source>
</evidence>
<comment type="similarity">
    <text evidence="3">Belongs to the universal ribosomal protein uS7 family.</text>
</comment>
<feature type="transmembrane region" description="Helical" evidence="10">
    <location>
        <begin position="481"/>
        <end position="500"/>
    </location>
</feature>
<dbReference type="PANTHER" id="PTHR42038:SF4">
    <property type="entry name" value="INTEGRAL MEMBRANE PROTEIN"/>
    <property type="match status" value="1"/>
</dbReference>
<dbReference type="EMBL" id="NAJQ01000736">
    <property type="protein sequence ID" value="TKA65426.1"/>
    <property type="molecule type" value="Genomic_DNA"/>
</dbReference>
<dbReference type="GO" id="GO:0016829">
    <property type="term" value="F:lyase activity"/>
    <property type="evidence" value="ECO:0007669"/>
    <property type="project" value="InterPro"/>
</dbReference>
<dbReference type="Pfam" id="PF25129">
    <property type="entry name" value="Pyr4-TMTC"/>
    <property type="match status" value="1"/>
</dbReference>
<dbReference type="AlphaFoldDB" id="A0A4U0WS82"/>
<feature type="transmembrane region" description="Helical" evidence="10">
    <location>
        <begin position="512"/>
        <end position="531"/>
    </location>
</feature>
<comment type="similarity">
    <text evidence="2">Belongs to the paxB family.</text>
</comment>
<keyword evidence="8" id="KW-0687">Ribonucleoprotein</keyword>
<comment type="subcellular location">
    <subcellularLocation>
        <location evidence="1">Membrane</location>
        <topology evidence="1">Multi-pass membrane protein</topology>
    </subcellularLocation>
</comment>
<dbReference type="InterPro" id="IPR047988">
    <property type="entry name" value="Ribosomal_uS7m_fungi"/>
</dbReference>
<protein>
    <recommendedName>
        <fullName evidence="11">Small ribosomal subunit protein uS7 domain-containing protein</fullName>
    </recommendedName>
</protein>
<dbReference type="Gene3D" id="1.10.455.10">
    <property type="entry name" value="Ribosomal protein S7 domain"/>
    <property type="match status" value="1"/>
</dbReference>
<dbReference type="OrthoDB" id="5294024at2759"/>
<organism evidence="12 13">
    <name type="scientific">Friedmanniomyces simplex</name>
    <dbReference type="NCBI Taxonomy" id="329884"/>
    <lineage>
        <taxon>Eukaryota</taxon>
        <taxon>Fungi</taxon>
        <taxon>Dikarya</taxon>
        <taxon>Ascomycota</taxon>
        <taxon>Pezizomycotina</taxon>
        <taxon>Dothideomycetes</taxon>
        <taxon>Dothideomycetidae</taxon>
        <taxon>Mycosphaerellales</taxon>
        <taxon>Teratosphaeriaceae</taxon>
        <taxon>Friedmanniomyces</taxon>
    </lineage>
</organism>
<dbReference type="GO" id="GO:0005840">
    <property type="term" value="C:ribosome"/>
    <property type="evidence" value="ECO:0007669"/>
    <property type="project" value="UniProtKB-KW"/>
</dbReference>
<dbReference type="SUPFAM" id="SSF47973">
    <property type="entry name" value="Ribosomal protein S7"/>
    <property type="match status" value="1"/>
</dbReference>
<feature type="domain" description="Small ribosomal subunit protein uS7" evidence="11">
    <location>
        <begin position="199"/>
        <end position="354"/>
    </location>
</feature>
<dbReference type="PANTHER" id="PTHR42038">
    <property type="match status" value="1"/>
</dbReference>
<evidence type="ECO:0000256" key="5">
    <source>
        <dbReference type="ARBA" id="ARBA00022980"/>
    </source>
</evidence>
<evidence type="ECO:0000256" key="4">
    <source>
        <dbReference type="ARBA" id="ARBA00022692"/>
    </source>
</evidence>
<feature type="transmembrane region" description="Helical" evidence="10">
    <location>
        <begin position="418"/>
        <end position="442"/>
    </location>
</feature>
<dbReference type="GO" id="GO:1990904">
    <property type="term" value="C:ribonucleoprotein complex"/>
    <property type="evidence" value="ECO:0007669"/>
    <property type="project" value="UniProtKB-KW"/>
</dbReference>
<reference evidence="12 13" key="1">
    <citation type="submission" date="2017-03" db="EMBL/GenBank/DDBJ databases">
        <title>Genomes of endolithic fungi from Antarctica.</title>
        <authorList>
            <person name="Coleine C."/>
            <person name="Masonjones S."/>
            <person name="Stajich J.E."/>
        </authorList>
    </citation>
    <scope>NUCLEOTIDE SEQUENCE [LARGE SCALE GENOMIC DNA]</scope>
    <source>
        <strain evidence="12 13">CCFEE 5184</strain>
    </source>
</reference>
<gene>
    <name evidence="12" type="ORF">B0A55_09385</name>
</gene>
<keyword evidence="4 10" id="KW-0812">Transmembrane</keyword>
<dbReference type="Pfam" id="PF00177">
    <property type="entry name" value="Ribosomal_S7"/>
    <property type="match status" value="1"/>
</dbReference>
<keyword evidence="7 10" id="KW-0472">Membrane</keyword>